<dbReference type="Pfam" id="PF01138">
    <property type="entry name" value="RNase_PH"/>
    <property type="match status" value="1"/>
</dbReference>
<evidence type="ECO:0000256" key="3">
    <source>
        <dbReference type="ARBA" id="ARBA00006678"/>
    </source>
</evidence>
<evidence type="ECO:0000256" key="7">
    <source>
        <dbReference type="ARBA" id="ARBA00022884"/>
    </source>
</evidence>
<keyword evidence="5" id="KW-0698">rRNA processing</keyword>
<dbReference type="Gene3D" id="3.30.230.70">
    <property type="entry name" value="GHMP Kinase, N-terminal domain"/>
    <property type="match status" value="1"/>
</dbReference>
<dbReference type="PANTHER" id="PTHR11953:SF2">
    <property type="entry name" value="EXOSOME COMPLEX COMPONENT MTR3"/>
    <property type="match status" value="1"/>
</dbReference>
<dbReference type="SUPFAM" id="SSF54211">
    <property type="entry name" value="Ribosomal protein S5 domain 2-like"/>
    <property type="match status" value="1"/>
</dbReference>
<dbReference type="SUPFAM" id="SSF55666">
    <property type="entry name" value="Ribonuclease PH domain 2-like"/>
    <property type="match status" value="1"/>
</dbReference>
<keyword evidence="11" id="KW-1185">Reference proteome</keyword>
<sequence length="309" mass="33418">MNDRRRINGPASGTQPVVFENKSKALGRPQRSRKPNELRKIFLQTGLVPAAAGSAYLELETPSSTRSFIPTTSTIKLSCAIQGPKPLPRNSSFSPNLQLSASIKFAPFATRQRHGYLRDNVERDLGSHLENALNGVIIPDRYPKSALDVTVMVLEGEEDCLWNEEHGQERGISGVGLMNVLAESINVAVAALIDAKVDCLDLLSSGVAARAADSETDLLDPCPSEHEALACACVVGYLPARNEVVEVWSKMAAGKGREQVAEDLVDAAIKAARGSHKILTEVIKESLKHSIKTKHSANTKTTNDVEMKT</sequence>
<evidence type="ECO:0000256" key="5">
    <source>
        <dbReference type="ARBA" id="ARBA00022552"/>
    </source>
</evidence>
<dbReference type="InterPro" id="IPR050080">
    <property type="entry name" value="RNase_PH"/>
</dbReference>
<dbReference type="Proteomes" id="UP001345013">
    <property type="component" value="Unassembled WGS sequence"/>
</dbReference>
<gene>
    <name evidence="10" type="primary">MTR3</name>
    <name evidence="10" type="ORF">LTR24_003502</name>
</gene>
<keyword evidence="7" id="KW-0694">RNA-binding</keyword>
<keyword evidence="4" id="KW-0963">Cytoplasm</keyword>
<name>A0ABR0KEM6_9EURO</name>
<comment type="caution">
    <text evidence="10">The sequence shown here is derived from an EMBL/GenBank/DDBJ whole genome shotgun (WGS) entry which is preliminary data.</text>
</comment>
<dbReference type="InterPro" id="IPR036345">
    <property type="entry name" value="ExoRNase_PH_dom2_sf"/>
</dbReference>
<evidence type="ECO:0000259" key="9">
    <source>
        <dbReference type="Pfam" id="PF01138"/>
    </source>
</evidence>
<evidence type="ECO:0000256" key="1">
    <source>
        <dbReference type="ARBA" id="ARBA00004123"/>
    </source>
</evidence>
<evidence type="ECO:0000256" key="2">
    <source>
        <dbReference type="ARBA" id="ARBA00004496"/>
    </source>
</evidence>
<comment type="similarity">
    <text evidence="3">Belongs to the RNase PH family.</text>
</comment>
<keyword evidence="6" id="KW-0271">Exosome</keyword>
<evidence type="ECO:0000256" key="8">
    <source>
        <dbReference type="ARBA" id="ARBA00023242"/>
    </source>
</evidence>
<evidence type="ECO:0000313" key="10">
    <source>
        <dbReference type="EMBL" id="KAK5094561.1"/>
    </source>
</evidence>
<organism evidence="10 11">
    <name type="scientific">Lithohypha guttulata</name>
    <dbReference type="NCBI Taxonomy" id="1690604"/>
    <lineage>
        <taxon>Eukaryota</taxon>
        <taxon>Fungi</taxon>
        <taxon>Dikarya</taxon>
        <taxon>Ascomycota</taxon>
        <taxon>Pezizomycotina</taxon>
        <taxon>Eurotiomycetes</taxon>
        <taxon>Chaetothyriomycetidae</taxon>
        <taxon>Chaetothyriales</taxon>
        <taxon>Trichomeriaceae</taxon>
        <taxon>Lithohypha</taxon>
    </lineage>
</organism>
<evidence type="ECO:0000256" key="6">
    <source>
        <dbReference type="ARBA" id="ARBA00022835"/>
    </source>
</evidence>
<keyword evidence="8" id="KW-0539">Nucleus</keyword>
<dbReference type="InterPro" id="IPR001247">
    <property type="entry name" value="ExoRNase_PH_dom1"/>
</dbReference>
<protein>
    <submittedName>
        <fullName evidence="10">3'-5'-exoribonuclease</fullName>
    </submittedName>
</protein>
<reference evidence="10 11" key="1">
    <citation type="submission" date="2023-08" db="EMBL/GenBank/DDBJ databases">
        <title>Black Yeasts Isolated from many extreme environments.</title>
        <authorList>
            <person name="Coleine C."/>
            <person name="Stajich J.E."/>
            <person name="Selbmann L."/>
        </authorList>
    </citation>
    <scope>NUCLEOTIDE SEQUENCE [LARGE SCALE GENOMIC DNA]</scope>
    <source>
        <strain evidence="10 11">CCFEE 5885</strain>
    </source>
</reference>
<dbReference type="InterPro" id="IPR027408">
    <property type="entry name" value="PNPase/RNase_PH_dom_sf"/>
</dbReference>
<proteinExistence type="inferred from homology"/>
<evidence type="ECO:0000256" key="4">
    <source>
        <dbReference type="ARBA" id="ARBA00022490"/>
    </source>
</evidence>
<evidence type="ECO:0000313" key="11">
    <source>
        <dbReference type="Proteomes" id="UP001345013"/>
    </source>
</evidence>
<dbReference type="EMBL" id="JAVRRG010000033">
    <property type="protein sequence ID" value="KAK5094561.1"/>
    <property type="molecule type" value="Genomic_DNA"/>
</dbReference>
<dbReference type="PANTHER" id="PTHR11953">
    <property type="entry name" value="EXOSOME COMPLEX COMPONENT"/>
    <property type="match status" value="1"/>
</dbReference>
<feature type="domain" description="Exoribonuclease phosphorolytic" evidence="9">
    <location>
        <begin position="37"/>
        <end position="197"/>
    </location>
</feature>
<comment type="subcellular location">
    <subcellularLocation>
        <location evidence="2">Cytoplasm</location>
    </subcellularLocation>
    <subcellularLocation>
        <location evidence="1">Nucleus</location>
    </subcellularLocation>
</comment>
<accession>A0ABR0KEM6</accession>
<dbReference type="InterPro" id="IPR020568">
    <property type="entry name" value="Ribosomal_Su5_D2-typ_SF"/>
</dbReference>